<dbReference type="SUPFAM" id="SSF143842">
    <property type="entry name" value="YwmB-like"/>
    <property type="match status" value="2"/>
</dbReference>
<dbReference type="RefSeq" id="WP_051678199.1">
    <property type="nucleotide sequence ID" value="NZ_JJRY01000009.1"/>
</dbReference>
<dbReference type="InterPro" id="IPR014794">
    <property type="entry name" value="DUF1779"/>
</dbReference>
<dbReference type="EMBL" id="JJRY01000009">
    <property type="protein sequence ID" value="KEF38208.1"/>
    <property type="molecule type" value="Genomic_DNA"/>
</dbReference>
<dbReference type="OrthoDB" id="2374820at2"/>
<comment type="caution">
    <text evidence="2">The sequence shown here is derived from an EMBL/GenBank/DDBJ whole genome shotgun (WGS) entry which is preliminary data.</text>
</comment>
<accession>A0A072NMT0</accession>
<dbReference type="Pfam" id="PF08680">
    <property type="entry name" value="DUF1779"/>
    <property type="match status" value="1"/>
</dbReference>
<sequence>MNKPIFVLLTFMFVMFFQFNGHGNSQVIGLTENATEQLQDIFEVMNKHEIKVEGWSIYAREDRISFTNKEKYDAKIDHLKKQNPNFEWEQIQENGMYKTVGTAETKIQKTETTSIESDVKADTTNVATSSAKIDNQQNESQSQNNSEIAVTKNTTAALKEQIIYVAYPHKDQLKTYIIYVIEGENWEPELMNDFAPSVQTKIGTMFDKSPQIFSCAKGQTGGNIDGVLYNQALKILKDFSADPIESLQEEAFVSVSAYTENWKNSIPEKNKEMNIQIALRNHGLGASTTVVIGTPIITSEY</sequence>
<organism evidence="2 3">
    <name type="scientific">Schinkia azotoformans MEV2011</name>
    <dbReference type="NCBI Taxonomy" id="1348973"/>
    <lineage>
        <taxon>Bacteria</taxon>
        <taxon>Bacillati</taxon>
        <taxon>Bacillota</taxon>
        <taxon>Bacilli</taxon>
        <taxon>Bacillales</taxon>
        <taxon>Bacillaceae</taxon>
        <taxon>Calidifontibacillus/Schinkia group</taxon>
        <taxon>Schinkia</taxon>
    </lineage>
</organism>
<evidence type="ECO:0000313" key="3">
    <source>
        <dbReference type="Proteomes" id="UP000027936"/>
    </source>
</evidence>
<proteinExistence type="predicted"/>
<name>A0A072NMT0_SCHAZ</name>
<evidence type="ECO:0008006" key="4">
    <source>
        <dbReference type="Google" id="ProtNLM"/>
    </source>
</evidence>
<dbReference type="AlphaFoldDB" id="A0A072NMT0"/>
<dbReference type="PATRIC" id="fig|1348973.3.peg.2545"/>
<feature type="region of interest" description="Disordered" evidence="1">
    <location>
        <begin position="128"/>
        <end position="147"/>
    </location>
</feature>
<evidence type="ECO:0000313" key="2">
    <source>
        <dbReference type="EMBL" id="KEF38208.1"/>
    </source>
</evidence>
<evidence type="ECO:0000256" key="1">
    <source>
        <dbReference type="SAM" id="MobiDB-lite"/>
    </source>
</evidence>
<dbReference type="Proteomes" id="UP000027936">
    <property type="component" value="Unassembled WGS sequence"/>
</dbReference>
<reference evidence="2 3" key="1">
    <citation type="submission" date="2014-04" db="EMBL/GenBank/DDBJ databases">
        <title>Draft genome sequence of Bacillus azotoformans MEV2011, a (co-) denitrifying strain unable to grow in the presence of oxygen.</title>
        <authorList>
            <person name="Nielsen M."/>
            <person name="Schreiber L."/>
            <person name="Finster K."/>
            <person name="Schramm A."/>
        </authorList>
    </citation>
    <scope>NUCLEOTIDE SEQUENCE [LARGE SCALE GENOMIC DNA]</scope>
    <source>
        <strain evidence="2 3">MEV2011</strain>
    </source>
</reference>
<dbReference type="Gene3D" id="3.30.2030.10">
    <property type="entry name" value="YwmB-like"/>
    <property type="match status" value="1"/>
</dbReference>
<protein>
    <recommendedName>
        <fullName evidence="4">TATA-box binding protein</fullName>
    </recommendedName>
</protein>
<dbReference type="Gene3D" id="3.30.360.40">
    <property type="entry name" value="YwmB-like"/>
    <property type="match status" value="1"/>
</dbReference>
<dbReference type="InterPro" id="IPR036209">
    <property type="entry name" value="YwmB-like_sf"/>
</dbReference>
<feature type="compositionally biased region" description="Low complexity" evidence="1">
    <location>
        <begin position="135"/>
        <end position="147"/>
    </location>
</feature>
<gene>
    <name evidence="2" type="ORF">M670_02628</name>
</gene>